<organism evidence="2 3">
    <name type="scientific">Fibrivirga algicola</name>
    <dbReference type="NCBI Taxonomy" id="2950420"/>
    <lineage>
        <taxon>Bacteria</taxon>
        <taxon>Pseudomonadati</taxon>
        <taxon>Bacteroidota</taxon>
        <taxon>Cytophagia</taxon>
        <taxon>Cytophagales</taxon>
        <taxon>Spirosomataceae</taxon>
        <taxon>Fibrivirga</taxon>
    </lineage>
</organism>
<dbReference type="SUPFAM" id="SSF50494">
    <property type="entry name" value="Trypsin-like serine proteases"/>
    <property type="match status" value="1"/>
</dbReference>
<comment type="caution">
    <text evidence="2">The sequence shown here is derived from an EMBL/GenBank/DDBJ whole genome shotgun (WGS) entry which is preliminary data.</text>
</comment>
<dbReference type="Pfam" id="PF13365">
    <property type="entry name" value="Trypsin_2"/>
    <property type="match status" value="1"/>
</dbReference>
<dbReference type="SUPFAM" id="SSF48452">
    <property type="entry name" value="TPR-like"/>
    <property type="match status" value="1"/>
</dbReference>
<dbReference type="InterPro" id="IPR011990">
    <property type="entry name" value="TPR-like_helical_dom_sf"/>
</dbReference>
<dbReference type="Proteomes" id="UP000606008">
    <property type="component" value="Unassembled WGS sequence"/>
</dbReference>
<name>A0ABX0QMG7_9BACT</name>
<reference evidence="3" key="1">
    <citation type="submission" date="2019-09" db="EMBL/GenBank/DDBJ databases">
        <authorList>
            <person name="Jung D.-H."/>
        </authorList>
    </citation>
    <scope>NUCLEOTIDE SEQUENCE [LARGE SCALE GENOMIC DNA]</scope>
    <source>
        <strain evidence="3">JA-25</strain>
    </source>
</reference>
<dbReference type="Gene3D" id="1.25.40.10">
    <property type="entry name" value="Tetratricopeptide repeat domain"/>
    <property type="match status" value="1"/>
</dbReference>
<evidence type="ECO:0000313" key="3">
    <source>
        <dbReference type="Proteomes" id="UP000606008"/>
    </source>
</evidence>
<dbReference type="InterPro" id="IPR048987">
    <property type="entry name" value="PIN-TPR-GreABC"/>
</dbReference>
<evidence type="ECO:0000313" key="2">
    <source>
        <dbReference type="EMBL" id="NID13655.1"/>
    </source>
</evidence>
<feature type="domain" description="PIN" evidence="1">
    <location>
        <begin position="1068"/>
        <end position="1206"/>
    </location>
</feature>
<dbReference type="InterPro" id="IPR009003">
    <property type="entry name" value="Peptidase_S1_PA"/>
</dbReference>
<reference evidence="3" key="2">
    <citation type="submission" date="2023-07" db="EMBL/GenBank/DDBJ databases">
        <authorList>
            <person name="Jung D.-H."/>
        </authorList>
    </citation>
    <scope>NUCLEOTIDE SEQUENCE [LARGE SCALE GENOMIC DNA]</scope>
    <source>
        <strain evidence="3">JA-25</strain>
    </source>
</reference>
<dbReference type="Pfam" id="PF20698">
    <property type="entry name" value="PIN-TPR-GreABC"/>
    <property type="match status" value="1"/>
</dbReference>
<sequence length="1365" mass="155573">MSAENAMSSLTNPINTLSVRLTVSGKPVGSGFVVVTDGNEYSYVLTARHCFANLEAVNEISVDWYDYDRRKFTSILVRIADNPLLFNASQDTYDGAVLVIPRSKLPVQINPVILLSSVEQDQAFRFRGYPDALSNEQPEQLDATAGLCLGDQIKLKVSEDVEDNTTTAYANVKGFSGSGLFRQDNNHVYIAGIVTEYQAGIKRFIAHTLPPLNTLLRTHNFPELSFTVASATSISSAQNDPVDFVDQCQRLLDGAKQAWEDLRPKQGLILIRTVRGNLETAVLSTERRKSLLAQVNYLEAFMVGDLREDVDVDELFIEAHLLIPEVLNYQERAANAYLNKEQPDKAYEVAETILKEHPFNPYAWLIIAHFEPNQPVPPTVQAEPAYKVGYLTKIGKRKGDGAIRPADHPSVFRSEIDSRKIPDAISRKTIYYWSYVAQFALHELLGKLNQIHNLQRPKELLGNPQLKYAHDLFELICRRVENSDLRNQPFFQVMRFEFCYCRYYLTDDVATARQMAEQLFDLFVGTKHVVALPYSANRPAAIEAIPHRLIDLLQILFGQEMGQNMLDAINADRIYTGEPILDLFRGMAYGLINDPEKQTASLRSFLAKVDSVDDLDVINFLNPIRVLLKAGDSVESIQQIASDGKTFEQPYYRPLLEAFLWAEEQGPKDRARACAEQVKAHWTVLPDLMRLVLARIFMQLGDWPEAKELLAQLCNEDEESEELLLFIMAVYNERKEIARFLQLAANWRANFTPHPGLVRVELSVYQSLRNWAKMEEGATYGLAHFPESVPFWFNLVLSLNAQGTNKKGVLLTQIDQDHHLFRDDYSVETRLRLIHICFTVGLVGKGLEVSYRMLKATPDNPNVQQAYFSLSSNYQAFDNLGVPETAQQDMVVRLQSEENTQLLELTEEAVRHNRVAKAVIGLSAGESFKLHDKVMHRDEEYTVVQIMDKYSGQLALIMQKAEQPFSGLAMRSLKIPTDEAGEMDFGKFIQQLQESFGPEGTKHKLISEELQQQFARGEIGFIELCQGVFGGDPVAAWNYATSDYAGGFPIVPIHLQATLPSNEGTEYVLDFTSLLALFFLSKTKAIPFKKTTFFVSQFLIDHVSLELETALQERGSVMSQEILVDRTILHHHPEDQQQRKAAFCQELRDWIHEHCKPDYAPERLSLEFTDRDDERDLFPDNRAYMASFYDTLLLATRPNRILVTDDTLPFRSEIGVPLMTTEHFLHSEHTQLYLDQLWLDLVGFNFRGLTFGANQLYRVFKDSLLENAHQKNYYRATFSFSTQYNSEPRLLFAVILFLKMVYKEPLLLDYKRQVSQALLRRYFTGTSSITERGILLIRLLIDREFKLMGDFGDYLKADFDLVLGL</sequence>
<proteinExistence type="predicted"/>
<keyword evidence="3" id="KW-1185">Reference proteome</keyword>
<protein>
    <submittedName>
        <fullName evidence="2">Trypsin-like peptidase domain-containing protein</fullName>
    </submittedName>
</protein>
<dbReference type="EMBL" id="WAEL01000013">
    <property type="protein sequence ID" value="NID13655.1"/>
    <property type="molecule type" value="Genomic_DNA"/>
</dbReference>
<gene>
    <name evidence="2" type="ORF">F7231_26035</name>
</gene>
<evidence type="ECO:0000259" key="1">
    <source>
        <dbReference type="Pfam" id="PF20698"/>
    </source>
</evidence>
<dbReference type="RefSeq" id="WP_166694175.1">
    <property type="nucleotide sequence ID" value="NZ_WAEL01000013.1"/>
</dbReference>
<accession>A0ABX0QMG7</accession>